<keyword evidence="7" id="KW-0347">Helicase</keyword>
<dbReference type="GO" id="GO:0003677">
    <property type="term" value="F:DNA binding"/>
    <property type="evidence" value="ECO:0007669"/>
    <property type="project" value="UniProtKB-KW"/>
</dbReference>
<dbReference type="Pfam" id="PF13307">
    <property type="entry name" value="Helicase_C_2"/>
    <property type="match status" value="1"/>
</dbReference>
<keyword evidence="4" id="KW-0547">Nucleotide-binding</keyword>
<evidence type="ECO:0000256" key="10">
    <source>
        <dbReference type="ARBA" id="ARBA00023014"/>
    </source>
</evidence>
<dbReference type="GO" id="GO:0046872">
    <property type="term" value="F:metal ion binding"/>
    <property type="evidence" value="ECO:0007669"/>
    <property type="project" value="UniProtKB-KW"/>
</dbReference>
<feature type="domain" description="Helicase ATP-binding" evidence="18">
    <location>
        <begin position="7"/>
        <end position="303"/>
    </location>
</feature>
<evidence type="ECO:0000256" key="15">
    <source>
        <dbReference type="ARBA" id="ARBA00049360"/>
    </source>
</evidence>
<comment type="catalytic activity">
    <reaction evidence="15">
        <text>ATP + H2O = ADP + phosphate + H(+)</text>
        <dbReference type="Rhea" id="RHEA:13065"/>
        <dbReference type="ChEBI" id="CHEBI:15377"/>
        <dbReference type="ChEBI" id="CHEBI:15378"/>
        <dbReference type="ChEBI" id="CHEBI:30616"/>
        <dbReference type="ChEBI" id="CHEBI:43474"/>
        <dbReference type="ChEBI" id="CHEBI:456216"/>
    </reaction>
</comment>
<evidence type="ECO:0000256" key="11">
    <source>
        <dbReference type="ARBA" id="ARBA00023125"/>
    </source>
</evidence>
<dbReference type="SUPFAM" id="SSF52540">
    <property type="entry name" value="P-loop containing nucleoside triphosphate hydrolases"/>
    <property type="match status" value="1"/>
</dbReference>
<dbReference type="CDD" id="cd17970">
    <property type="entry name" value="DEAHc_FancJ"/>
    <property type="match status" value="1"/>
</dbReference>
<gene>
    <name evidence="19" type="ORF">AB1Y20_009892</name>
</gene>
<dbReference type="NCBIfam" id="TIGR00604">
    <property type="entry name" value="rad3"/>
    <property type="match status" value="1"/>
</dbReference>
<feature type="compositionally biased region" description="Low complexity" evidence="17">
    <location>
        <begin position="738"/>
        <end position="747"/>
    </location>
</feature>
<evidence type="ECO:0000256" key="5">
    <source>
        <dbReference type="ARBA" id="ARBA00022763"/>
    </source>
</evidence>
<evidence type="ECO:0000256" key="6">
    <source>
        <dbReference type="ARBA" id="ARBA00022801"/>
    </source>
</evidence>
<evidence type="ECO:0000256" key="14">
    <source>
        <dbReference type="ARBA" id="ARBA00023242"/>
    </source>
</evidence>
<dbReference type="GO" id="GO:0005524">
    <property type="term" value="F:ATP binding"/>
    <property type="evidence" value="ECO:0007669"/>
    <property type="project" value="UniProtKB-KW"/>
</dbReference>
<keyword evidence="9" id="KW-0408">Iron</keyword>
<keyword evidence="2" id="KW-0004">4Fe-4S</keyword>
<evidence type="ECO:0000256" key="9">
    <source>
        <dbReference type="ARBA" id="ARBA00023004"/>
    </source>
</evidence>
<keyword evidence="13" id="KW-0413">Isomerase</keyword>
<evidence type="ECO:0000256" key="7">
    <source>
        <dbReference type="ARBA" id="ARBA00022806"/>
    </source>
</evidence>
<dbReference type="InterPro" id="IPR027417">
    <property type="entry name" value="P-loop_NTPase"/>
</dbReference>
<evidence type="ECO:0000313" key="20">
    <source>
        <dbReference type="Proteomes" id="UP001515480"/>
    </source>
</evidence>
<dbReference type="EMBL" id="JBGBPQ010000002">
    <property type="protein sequence ID" value="KAL1528549.1"/>
    <property type="molecule type" value="Genomic_DNA"/>
</dbReference>
<dbReference type="GO" id="GO:0010569">
    <property type="term" value="P:regulation of double-strand break repair via homologous recombination"/>
    <property type="evidence" value="ECO:0007669"/>
    <property type="project" value="TreeGrafter"/>
</dbReference>
<dbReference type="GO" id="GO:0090657">
    <property type="term" value="P:telomeric loop disassembly"/>
    <property type="evidence" value="ECO:0007669"/>
    <property type="project" value="TreeGrafter"/>
</dbReference>
<dbReference type="Proteomes" id="UP001515480">
    <property type="component" value="Unassembled WGS sequence"/>
</dbReference>
<feature type="region of interest" description="Disordered" evidence="17">
    <location>
        <begin position="68"/>
        <end position="96"/>
    </location>
</feature>
<feature type="compositionally biased region" description="Gly residues" evidence="17">
    <location>
        <begin position="1170"/>
        <end position="1184"/>
    </location>
</feature>
<feature type="region of interest" description="Disordered" evidence="17">
    <location>
        <begin position="1105"/>
        <end position="1214"/>
    </location>
</feature>
<dbReference type="SMART" id="SM00488">
    <property type="entry name" value="DEXDc2"/>
    <property type="match status" value="1"/>
</dbReference>
<dbReference type="InterPro" id="IPR045028">
    <property type="entry name" value="DinG/Rad3-like"/>
</dbReference>
<feature type="region of interest" description="Disordered" evidence="17">
    <location>
        <begin position="738"/>
        <end position="776"/>
    </location>
</feature>
<name>A0AB34K7U8_PRYPA</name>
<keyword evidence="5" id="KW-0227">DNA damage</keyword>
<dbReference type="PROSITE" id="PS51193">
    <property type="entry name" value="HELICASE_ATP_BIND_2"/>
    <property type="match status" value="1"/>
</dbReference>
<sequence>MPLYNIAGVTVDFPFEAYREQLVYMEKVILALEAGDNALLESPTGTGKTLCLLCATLAWQREVKQSEQAARARSSAQARSSAAPGGGGGGVPSAPRRIPRVIYSSRTHSQLRQVVHELRRTVYRPKVCFLGSREQMCVHHEVSKLSGNGQSAACQALTASQQCRFHLKFQDAKRKAGGLLPHPDEHVDEAIRDVPDIEDFVALNKAHDVCPFFLARELQRTADILFLPYNYLIDPHTRQTLNIDLAQDILIFDEAHNIERVCTDAASFSLTSIEIAGAVRELDRVISGSQNQAAADEADPDDAGGSRAAGMWLRLRQLVLQIDKAVHAIPLAPREGGERMHVGSGEGLRTLLGDVGITAETVTPFKEACMKAVLTLGGLARFGVSAPSHFNLQKLADVLVAAYDESRPASLYKLCVQELAERDSRAAPLHEGPRARSLGYWCFDAGVAMREIAAAGVHSILLTSGTLSPLASFACELGVPFVQQLENPHVIDPSQCRVGVFSAGPSGHELTSSYRTRHSDAPKAELGHALVNFARVVPQGILVFFPSYAALRAAHDAWAGGGEGGVLARLRRHKHVVVEPRDAASLAAAVDEYMGCVRTRGAVLLAVCRGKLSEGIDFSDAACRAVVITGLPLPPVFDAQVRLKRAFLDERRRHDGAALSGEAWYHQQAMRAINQAVGRVIRHARDFGAVMLCDSRFSRREWVDGLSLWLRHDVRHFGSFGQGLLSVQQFFKAHRDLPAAGADSPAPHSAPAPAPAPPRPPQQPRPSLPAAPPAAPPPSLLFALGGAPKVLPLVCAYEEDAPSPRDDGELADGGACGGGACGGGVCGEGARGRRVDGRRVDGGAGGGGVCGEGACGRRVDGGGVDGGAGGGGVCREGACGRRVDGGGVDGGVVDGGAGGGGVARVALLHAGGAPKPPAASARPRAVWTPREVPQVAADAPADCVSRASTAVAPTEAEAEAEAGDAPPKPKSKEEIASTLLKKAKATLNESEYAAFMALVRDLKGISPADVNEALMRKPRHSAAALFGSEARRDLGRLFLAFVPSHHRPYLKQALSSQHSSKNDRLPAATAEQRTATAGEGASAAAPPPRITSAAASCARTTLTHIAPAASTPSGSTPRKAIAAAAADRPLRETQCSSSCPSAAVSRHAKPPDVESGGGGLEGTPHHASGVAGGGEVAPTRGGGSVNTAAPPQPGVQPRGESGKHRPSGGAQSSGHDFISLARERFEDDTAFKRFKAREATHRAATLKALIKQLKEASKCEAEARATLTSCVLRAIFQIFSASALDSLAPTFTRFIEEYAVEWTQILQEAAAAKISSHSPAPPVAPRASVREETEENAASSAARVLPTSFGAVAADGVEYDIVSGCPLKSKKQKSMHEHAI</sequence>
<evidence type="ECO:0000256" key="13">
    <source>
        <dbReference type="ARBA" id="ARBA00023235"/>
    </source>
</evidence>
<dbReference type="Gene3D" id="3.40.50.300">
    <property type="entry name" value="P-loop containing nucleotide triphosphate hydrolases"/>
    <property type="match status" value="2"/>
</dbReference>
<reference evidence="19 20" key="1">
    <citation type="journal article" date="2024" name="Science">
        <title>Giant polyketide synthase enzymes in the biosynthesis of giant marine polyether toxins.</title>
        <authorList>
            <person name="Fallon T.R."/>
            <person name="Shende V.V."/>
            <person name="Wierzbicki I.H."/>
            <person name="Pendleton A.L."/>
            <person name="Watervoot N.F."/>
            <person name="Auber R.P."/>
            <person name="Gonzalez D.J."/>
            <person name="Wisecaver J.H."/>
            <person name="Moore B.S."/>
        </authorList>
    </citation>
    <scope>NUCLEOTIDE SEQUENCE [LARGE SCALE GENOMIC DNA]</scope>
    <source>
        <strain evidence="19 20">12B1</strain>
    </source>
</reference>
<feature type="region of interest" description="Disordered" evidence="17">
    <location>
        <begin position="1316"/>
        <end position="1340"/>
    </location>
</feature>
<dbReference type="InterPro" id="IPR006555">
    <property type="entry name" value="ATP-dep_Helicase_C"/>
</dbReference>
<keyword evidence="12" id="KW-0234">DNA repair</keyword>
<comment type="caution">
    <text evidence="19">The sequence shown here is derived from an EMBL/GenBank/DDBJ whole genome shotgun (WGS) entry which is preliminary data.</text>
</comment>
<organism evidence="19 20">
    <name type="scientific">Prymnesium parvum</name>
    <name type="common">Toxic golden alga</name>
    <dbReference type="NCBI Taxonomy" id="97485"/>
    <lineage>
        <taxon>Eukaryota</taxon>
        <taxon>Haptista</taxon>
        <taxon>Haptophyta</taxon>
        <taxon>Prymnesiophyceae</taxon>
        <taxon>Prymnesiales</taxon>
        <taxon>Prymnesiaceae</taxon>
        <taxon>Prymnesium</taxon>
    </lineage>
</organism>
<evidence type="ECO:0000256" key="4">
    <source>
        <dbReference type="ARBA" id="ARBA00022741"/>
    </source>
</evidence>
<evidence type="ECO:0000313" key="19">
    <source>
        <dbReference type="EMBL" id="KAL1528549.1"/>
    </source>
</evidence>
<dbReference type="PANTHER" id="PTHR11472">
    <property type="entry name" value="DNA REPAIR DEAD HELICASE RAD3/XP-D SUBFAMILY MEMBER"/>
    <property type="match status" value="1"/>
</dbReference>
<evidence type="ECO:0000256" key="3">
    <source>
        <dbReference type="ARBA" id="ARBA00022723"/>
    </source>
</evidence>
<dbReference type="GO" id="GO:1904430">
    <property type="term" value="P:negative regulation of t-circle formation"/>
    <property type="evidence" value="ECO:0007669"/>
    <property type="project" value="TreeGrafter"/>
</dbReference>
<proteinExistence type="predicted"/>
<dbReference type="InterPro" id="IPR014013">
    <property type="entry name" value="Helic_SF1/SF2_ATP-bd_DinG/Rad3"/>
</dbReference>
<dbReference type="CDD" id="cd18788">
    <property type="entry name" value="SF2_C_XPD"/>
    <property type="match status" value="1"/>
</dbReference>
<accession>A0AB34K7U8</accession>
<dbReference type="GO" id="GO:0005634">
    <property type="term" value="C:nucleus"/>
    <property type="evidence" value="ECO:0007669"/>
    <property type="project" value="UniProtKB-SubCell"/>
</dbReference>
<evidence type="ECO:0000256" key="1">
    <source>
        <dbReference type="ARBA" id="ARBA00004123"/>
    </source>
</evidence>
<feature type="compositionally biased region" description="Pro residues" evidence="17">
    <location>
        <begin position="748"/>
        <end position="776"/>
    </location>
</feature>
<dbReference type="GO" id="GO:0006281">
    <property type="term" value="P:DNA repair"/>
    <property type="evidence" value="ECO:0007669"/>
    <property type="project" value="UniProtKB-KW"/>
</dbReference>
<feature type="region of interest" description="Disordered" evidence="17">
    <location>
        <begin position="1052"/>
        <end position="1088"/>
    </location>
</feature>
<evidence type="ECO:0000256" key="8">
    <source>
        <dbReference type="ARBA" id="ARBA00022840"/>
    </source>
</evidence>
<dbReference type="GO" id="GO:0070182">
    <property type="term" value="F:DNA polymerase binding"/>
    <property type="evidence" value="ECO:0007669"/>
    <property type="project" value="TreeGrafter"/>
</dbReference>
<evidence type="ECO:0000259" key="18">
    <source>
        <dbReference type="PROSITE" id="PS51193"/>
    </source>
</evidence>
<evidence type="ECO:0000256" key="17">
    <source>
        <dbReference type="SAM" id="MobiDB-lite"/>
    </source>
</evidence>
<evidence type="ECO:0000256" key="12">
    <source>
        <dbReference type="ARBA" id="ARBA00023204"/>
    </source>
</evidence>
<dbReference type="Pfam" id="PF06733">
    <property type="entry name" value="DEAD_2"/>
    <property type="match status" value="1"/>
</dbReference>
<evidence type="ECO:0000256" key="2">
    <source>
        <dbReference type="ARBA" id="ARBA00022485"/>
    </source>
</evidence>
<feature type="compositionally biased region" description="Low complexity" evidence="17">
    <location>
        <begin position="69"/>
        <end position="83"/>
    </location>
</feature>
<dbReference type="PANTHER" id="PTHR11472:SF34">
    <property type="entry name" value="REGULATOR OF TELOMERE ELONGATION HELICASE 1"/>
    <property type="match status" value="1"/>
</dbReference>
<keyword evidence="20" id="KW-1185">Reference proteome</keyword>
<dbReference type="GO" id="GO:0016818">
    <property type="term" value="F:hydrolase activity, acting on acid anhydrides, in phosphorus-containing anhydrides"/>
    <property type="evidence" value="ECO:0007669"/>
    <property type="project" value="InterPro"/>
</dbReference>
<feature type="region of interest" description="Disordered" evidence="17">
    <location>
        <begin position="946"/>
        <end position="973"/>
    </location>
</feature>
<dbReference type="FunFam" id="3.40.50.300:FF:000431">
    <property type="entry name" value="Regulator of telomere elongation helicase 1"/>
    <property type="match status" value="1"/>
</dbReference>
<dbReference type="InterPro" id="IPR013020">
    <property type="entry name" value="Rad3/Chl1-like"/>
</dbReference>
<dbReference type="Pfam" id="PF23109">
    <property type="entry name" value="ARCH_RTEL1"/>
    <property type="match status" value="1"/>
</dbReference>
<dbReference type="SMART" id="SM00491">
    <property type="entry name" value="HELICc2"/>
    <property type="match status" value="1"/>
</dbReference>
<dbReference type="InterPro" id="IPR006554">
    <property type="entry name" value="Helicase-like_DEXD_c2"/>
</dbReference>
<feature type="compositionally biased region" description="Low complexity" evidence="17">
    <location>
        <begin position="1074"/>
        <end position="1084"/>
    </location>
</feature>
<keyword evidence="14" id="KW-0539">Nucleus</keyword>
<comment type="subcellular location">
    <subcellularLocation>
        <location evidence="1">Nucleus</location>
    </subcellularLocation>
</comment>
<evidence type="ECO:0000256" key="16">
    <source>
        <dbReference type="ARBA" id="ARBA00073810"/>
    </source>
</evidence>
<keyword evidence="11" id="KW-0238">DNA-binding</keyword>
<dbReference type="InterPro" id="IPR057498">
    <property type="entry name" value="Rtel1_ARCH"/>
</dbReference>
<protein>
    <recommendedName>
        <fullName evidence="16">Regulator of telomere elongation helicase 1 homolog</fullName>
    </recommendedName>
</protein>
<dbReference type="GO" id="GO:0051539">
    <property type="term" value="F:4 iron, 4 sulfur cluster binding"/>
    <property type="evidence" value="ECO:0007669"/>
    <property type="project" value="UniProtKB-KW"/>
</dbReference>
<keyword evidence="6" id="KW-0378">Hydrolase</keyword>
<keyword evidence="8" id="KW-0067">ATP-binding</keyword>
<dbReference type="GO" id="GO:0003678">
    <property type="term" value="F:DNA helicase activity"/>
    <property type="evidence" value="ECO:0007669"/>
    <property type="project" value="InterPro"/>
</dbReference>
<dbReference type="GO" id="GO:0045910">
    <property type="term" value="P:negative regulation of DNA recombination"/>
    <property type="evidence" value="ECO:0007669"/>
    <property type="project" value="TreeGrafter"/>
</dbReference>
<dbReference type="InterPro" id="IPR010614">
    <property type="entry name" value="RAD3-like_helicase_DEAD"/>
</dbReference>
<keyword evidence="10" id="KW-0411">Iron-sulfur</keyword>
<keyword evidence="3" id="KW-0479">Metal-binding</keyword>